<feature type="compositionally biased region" description="Basic and acidic residues" evidence="1">
    <location>
        <begin position="116"/>
        <end position="130"/>
    </location>
</feature>
<dbReference type="AlphaFoldDB" id="A0A9P4M9C9"/>
<protein>
    <submittedName>
        <fullName evidence="2">Uncharacterized protein</fullName>
    </submittedName>
</protein>
<name>A0A9P4M9C9_9PEZI</name>
<comment type="caution">
    <text evidence="2">The sequence shown here is derived from an EMBL/GenBank/DDBJ whole genome shotgun (WGS) entry which is preliminary data.</text>
</comment>
<dbReference type="EMBL" id="ML978122">
    <property type="protein sequence ID" value="KAF2102658.1"/>
    <property type="molecule type" value="Genomic_DNA"/>
</dbReference>
<reference evidence="2" key="1">
    <citation type="journal article" date="2020" name="Stud. Mycol.">
        <title>101 Dothideomycetes genomes: a test case for predicting lifestyles and emergence of pathogens.</title>
        <authorList>
            <person name="Haridas S."/>
            <person name="Albert R."/>
            <person name="Binder M."/>
            <person name="Bloem J."/>
            <person name="Labutti K."/>
            <person name="Salamov A."/>
            <person name="Andreopoulos B."/>
            <person name="Baker S."/>
            <person name="Barry K."/>
            <person name="Bills G."/>
            <person name="Bluhm B."/>
            <person name="Cannon C."/>
            <person name="Castanera R."/>
            <person name="Culley D."/>
            <person name="Daum C."/>
            <person name="Ezra D."/>
            <person name="Gonzalez J."/>
            <person name="Henrissat B."/>
            <person name="Kuo A."/>
            <person name="Liang C."/>
            <person name="Lipzen A."/>
            <person name="Lutzoni F."/>
            <person name="Magnuson J."/>
            <person name="Mondo S."/>
            <person name="Nolan M."/>
            <person name="Ohm R."/>
            <person name="Pangilinan J."/>
            <person name="Park H.-J."/>
            <person name="Ramirez L."/>
            <person name="Alfaro M."/>
            <person name="Sun H."/>
            <person name="Tritt A."/>
            <person name="Yoshinaga Y."/>
            <person name="Zwiers L.-H."/>
            <person name="Turgeon B."/>
            <person name="Goodwin S."/>
            <person name="Spatafora J."/>
            <person name="Crous P."/>
            <person name="Grigoriev I."/>
        </authorList>
    </citation>
    <scope>NUCLEOTIDE SEQUENCE</scope>
    <source>
        <strain evidence="2">CBS 133067</strain>
    </source>
</reference>
<dbReference type="Proteomes" id="UP000799772">
    <property type="component" value="Unassembled WGS sequence"/>
</dbReference>
<sequence>MQVDVTYQLEPEQGIRNWHRYEFDPGVHSEPVAGPKFDVELTSGSESDKRDSVVRRMMFANPAPMDTHVDFDRPPSPREKSFGDPLASEKVCDAIAGGEKKLQHAESNVTRNTTTRTRDDNIRGEDCSDTEQCRDSVWKQVERHGTVYLDPSAHGNGPVQVSVPGFAEETDYRIMDTAKTIGGAWKFTEDLNAGDSAGVGHCSSSHCNIGPV</sequence>
<feature type="region of interest" description="Disordered" evidence="1">
    <location>
        <begin position="65"/>
        <end position="85"/>
    </location>
</feature>
<accession>A0A9P4M9C9</accession>
<organism evidence="2 3">
    <name type="scientific">Rhizodiscina lignyota</name>
    <dbReference type="NCBI Taxonomy" id="1504668"/>
    <lineage>
        <taxon>Eukaryota</taxon>
        <taxon>Fungi</taxon>
        <taxon>Dikarya</taxon>
        <taxon>Ascomycota</taxon>
        <taxon>Pezizomycotina</taxon>
        <taxon>Dothideomycetes</taxon>
        <taxon>Pleosporomycetidae</taxon>
        <taxon>Aulographales</taxon>
        <taxon>Rhizodiscinaceae</taxon>
        <taxon>Rhizodiscina</taxon>
    </lineage>
</organism>
<keyword evidence="3" id="KW-1185">Reference proteome</keyword>
<evidence type="ECO:0000256" key="1">
    <source>
        <dbReference type="SAM" id="MobiDB-lite"/>
    </source>
</evidence>
<feature type="compositionally biased region" description="Basic and acidic residues" evidence="1">
    <location>
        <begin position="67"/>
        <end position="82"/>
    </location>
</feature>
<evidence type="ECO:0000313" key="2">
    <source>
        <dbReference type="EMBL" id="KAF2102658.1"/>
    </source>
</evidence>
<gene>
    <name evidence="2" type="ORF">NA57DRAFT_52217</name>
</gene>
<evidence type="ECO:0000313" key="3">
    <source>
        <dbReference type="Proteomes" id="UP000799772"/>
    </source>
</evidence>
<proteinExistence type="predicted"/>
<dbReference type="Gene3D" id="3.30.560.10">
    <property type="entry name" value="Glucose Oxidase, domain 3"/>
    <property type="match status" value="1"/>
</dbReference>
<feature type="region of interest" description="Disordered" evidence="1">
    <location>
        <begin position="105"/>
        <end position="130"/>
    </location>
</feature>